<dbReference type="AlphaFoldDB" id="A0A2W4SP28"/>
<protein>
    <submittedName>
        <fullName evidence="1">Uncharacterized protein</fullName>
    </submittedName>
</protein>
<name>A0A2W4SP28_9GAMM</name>
<evidence type="ECO:0000313" key="1">
    <source>
        <dbReference type="EMBL" id="PZN76920.1"/>
    </source>
</evidence>
<dbReference type="EMBL" id="QJPH01000348">
    <property type="protein sequence ID" value="PZN76920.1"/>
    <property type="molecule type" value="Genomic_DNA"/>
</dbReference>
<evidence type="ECO:0000313" key="2">
    <source>
        <dbReference type="Proteomes" id="UP000249396"/>
    </source>
</evidence>
<organism evidence="1 2">
    <name type="scientific">Candidatus Methylumidiphilus alinenensis</name>
    <dbReference type="NCBI Taxonomy" id="2202197"/>
    <lineage>
        <taxon>Bacteria</taxon>
        <taxon>Pseudomonadati</taxon>
        <taxon>Pseudomonadota</taxon>
        <taxon>Gammaproteobacteria</taxon>
        <taxon>Methylococcales</taxon>
        <taxon>Candidatus Methylumidiphilus</taxon>
    </lineage>
</organism>
<reference evidence="1 2" key="1">
    <citation type="journal article" date="2018" name="Aquat. Microb. Ecol.">
        <title>Gammaproteobacterial methanotrophs dominate.</title>
        <authorList>
            <person name="Rissanen A.J."/>
            <person name="Saarenheimo J."/>
            <person name="Tiirola M."/>
            <person name="Peura S."/>
            <person name="Aalto S.L."/>
            <person name="Karvinen A."/>
            <person name="Nykanen H."/>
        </authorList>
    </citation>
    <scope>NUCLEOTIDE SEQUENCE [LARGE SCALE GENOMIC DNA]</scope>
    <source>
        <strain evidence="1">AMbin10</strain>
    </source>
</reference>
<proteinExistence type="predicted"/>
<sequence length="91" mass="10176">MQTQSSQIYAIFGAREPDKLDKAVECAFDGRCHQITSGQWLVRSDTSQPAEVYNALVDGSNPITCVIVMMAGYYGMQNKAIWDWLEANQRG</sequence>
<accession>A0A2W4SP28</accession>
<dbReference type="Proteomes" id="UP000249396">
    <property type="component" value="Unassembled WGS sequence"/>
</dbReference>
<gene>
    <name evidence="1" type="ORF">DM484_15665</name>
</gene>
<comment type="caution">
    <text evidence="1">The sequence shown here is derived from an EMBL/GenBank/DDBJ whole genome shotgun (WGS) entry which is preliminary data.</text>
</comment>